<evidence type="ECO:0000313" key="3">
    <source>
        <dbReference type="EMBL" id="SHG17690.1"/>
    </source>
</evidence>
<evidence type="ECO:0008006" key="5">
    <source>
        <dbReference type="Google" id="ProtNLM"/>
    </source>
</evidence>
<gene>
    <name evidence="3" type="ORF">SAMN05443575_1586</name>
</gene>
<feature type="compositionally biased region" description="Gly residues" evidence="1">
    <location>
        <begin position="258"/>
        <end position="268"/>
    </location>
</feature>
<evidence type="ECO:0000256" key="1">
    <source>
        <dbReference type="SAM" id="MobiDB-lite"/>
    </source>
</evidence>
<dbReference type="OrthoDB" id="5189869at2"/>
<organism evidence="3 4">
    <name type="scientific">Jatrophihabitans endophyticus</name>
    <dbReference type="NCBI Taxonomy" id="1206085"/>
    <lineage>
        <taxon>Bacteria</taxon>
        <taxon>Bacillati</taxon>
        <taxon>Actinomycetota</taxon>
        <taxon>Actinomycetes</taxon>
        <taxon>Jatrophihabitantales</taxon>
        <taxon>Jatrophihabitantaceae</taxon>
        <taxon>Jatrophihabitans</taxon>
    </lineage>
</organism>
<keyword evidence="2" id="KW-0812">Transmembrane</keyword>
<dbReference type="RefSeq" id="WP_073388311.1">
    <property type="nucleotide sequence ID" value="NZ_FQVU01000002.1"/>
</dbReference>
<dbReference type="STRING" id="1206085.SAMN05443575_1586"/>
<accession>A0A1M5HP27</accession>
<feature type="transmembrane region" description="Helical" evidence="2">
    <location>
        <begin position="6"/>
        <end position="26"/>
    </location>
</feature>
<name>A0A1M5HP27_9ACTN</name>
<proteinExistence type="predicted"/>
<keyword evidence="2" id="KW-0472">Membrane</keyword>
<reference evidence="4" key="1">
    <citation type="submission" date="2016-11" db="EMBL/GenBank/DDBJ databases">
        <authorList>
            <person name="Varghese N."/>
            <person name="Submissions S."/>
        </authorList>
    </citation>
    <scope>NUCLEOTIDE SEQUENCE [LARGE SCALE GENOMIC DNA]</scope>
    <source>
        <strain evidence="4">DSM 45627</strain>
    </source>
</reference>
<keyword evidence="4" id="KW-1185">Reference proteome</keyword>
<protein>
    <recommendedName>
        <fullName evidence="5">Thioredoxin domain-containing protein</fullName>
    </recommendedName>
</protein>
<sequence length="268" mass="27570">MTVLVLIETVVLVVLCVLVAGLLRGYGTVLRRLHQLDGDAGGSDGSRDFTLLPLVDRPADEPPLRPRTAPAPAAEFGDAHDIAGETLAGEIVSARVVGTGNDTLLLFLSSGCASCATFWEELGRPGSIHLPAGTRLLVVPQSPADESVSDLVAMAPPGIDVVLSSRAWRDYGVPGSPHVVYVDGASGRIRGEGTGQSLGQVADLLARSTGDAGFVTGERSRKPARDAEQEAAVDRELLAAGILPGDPRLYGAAEEPAGHGGLGGHAHG</sequence>
<dbReference type="AlphaFoldDB" id="A0A1M5HP27"/>
<dbReference type="Proteomes" id="UP000186132">
    <property type="component" value="Unassembled WGS sequence"/>
</dbReference>
<evidence type="ECO:0000256" key="2">
    <source>
        <dbReference type="SAM" id="Phobius"/>
    </source>
</evidence>
<keyword evidence="2" id="KW-1133">Transmembrane helix</keyword>
<evidence type="ECO:0000313" key="4">
    <source>
        <dbReference type="Proteomes" id="UP000186132"/>
    </source>
</evidence>
<dbReference type="EMBL" id="FQVU01000002">
    <property type="protein sequence ID" value="SHG17690.1"/>
    <property type="molecule type" value="Genomic_DNA"/>
</dbReference>
<feature type="region of interest" description="Disordered" evidence="1">
    <location>
        <begin position="249"/>
        <end position="268"/>
    </location>
</feature>